<dbReference type="CDD" id="cd04301">
    <property type="entry name" value="NAT_SF"/>
    <property type="match status" value="1"/>
</dbReference>
<dbReference type="OrthoDB" id="9796919at2"/>
<evidence type="ECO:0000313" key="5">
    <source>
        <dbReference type="Proteomes" id="UP000182737"/>
    </source>
</evidence>
<sequence length="311" mass="34621">MNLIPVETPEDFLLAQQFIIPHEETCVSLASLVRRKSDKLVFIIDSDETMVSTLRLGSGTVRPSAYSTTAADDILGLLNLDSTIYHCLPDINKIDREALIENLPYLMKKPVRCISGETSGTEFLIGVFEQGNFDKLNHPAQVYPYKMMRWSSPEVVSTPSTGSGTATTGNGEEIFRCTEHDLELLHPLQKDYMKDEVAVPGRQLTDAEVDITLRQILKNQLCFSLLCDGEPVAKANTNAIGINCVQIGGVYTHPLYRRNGYAGALVQALCNRATQGGRKPVLFVKEKNTPAFNLYRKLGFEECGRYTIAYY</sequence>
<dbReference type="Proteomes" id="UP000182737">
    <property type="component" value="Unassembled WGS sequence"/>
</dbReference>
<keyword evidence="2" id="KW-0012">Acyltransferase</keyword>
<dbReference type="PROSITE" id="PS51186">
    <property type="entry name" value="GNAT"/>
    <property type="match status" value="1"/>
</dbReference>
<keyword evidence="5" id="KW-1185">Reference proteome</keyword>
<proteinExistence type="predicted"/>
<name>A0A1I3HR30_9SPIR</name>
<dbReference type="AlphaFoldDB" id="A0A1I3HR30"/>
<evidence type="ECO:0000259" key="3">
    <source>
        <dbReference type="PROSITE" id="PS51186"/>
    </source>
</evidence>
<dbReference type="RefSeq" id="WP_074929588.1">
    <property type="nucleotide sequence ID" value="NZ_FORI01000001.1"/>
</dbReference>
<dbReference type="PANTHER" id="PTHR43420:SF12">
    <property type="entry name" value="N-ACETYLTRANSFERASE DOMAIN-CONTAINING PROTEIN"/>
    <property type="match status" value="1"/>
</dbReference>
<reference evidence="5" key="1">
    <citation type="submission" date="2016-10" db="EMBL/GenBank/DDBJ databases">
        <authorList>
            <person name="Varghese N."/>
            <person name="Submissions S."/>
        </authorList>
    </citation>
    <scope>NUCLEOTIDE SEQUENCE [LARGE SCALE GENOMIC DNA]</scope>
    <source>
        <strain evidence="5">XBD1002</strain>
    </source>
</reference>
<protein>
    <submittedName>
        <fullName evidence="4">FR47-like protein</fullName>
    </submittedName>
</protein>
<dbReference type="PANTHER" id="PTHR43420">
    <property type="entry name" value="ACETYLTRANSFERASE"/>
    <property type="match status" value="1"/>
</dbReference>
<dbReference type="SUPFAM" id="SSF55729">
    <property type="entry name" value="Acyl-CoA N-acyltransferases (Nat)"/>
    <property type="match status" value="1"/>
</dbReference>
<dbReference type="InterPro" id="IPR050680">
    <property type="entry name" value="YpeA/RimI_acetyltransf"/>
</dbReference>
<feature type="domain" description="N-acetyltransferase" evidence="3">
    <location>
        <begin position="172"/>
        <end position="311"/>
    </location>
</feature>
<dbReference type="Pfam" id="PF00583">
    <property type="entry name" value="Acetyltransf_1"/>
    <property type="match status" value="1"/>
</dbReference>
<evidence type="ECO:0000256" key="1">
    <source>
        <dbReference type="ARBA" id="ARBA00022679"/>
    </source>
</evidence>
<dbReference type="EMBL" id="FORI01000001">
    <property type="protein sequence ID" value="SFI38226.1"/>
    <property type="molecule type" value="Genomic_DNA"/>
</dbReference>
<accession>A0A1I3HR30</accession>
<dbReference type="InterPro" id="IPR000182">
    <property type="entry name" value="GNAT_dom"/>
</dbReference>
<keyword evidence="1" id="KW-0808">Transferase</keyword>
<gene>
    <name evidence="4" type="ORF">SAMN04487775_10121</name>
</gene>
<evidence type="ECO:0000256" key="2">
    <source>
        <dbReference type="ARBA" id="ARBA00023315"/>
    </source>
</evidence>
<organism evidence="4 5">
    <name type="scientific">Treponema bryantii</name>
    <dbReference type="NCBI Taxonomy" id="163"/>
    <lineage>
        <taxon>Bacteria</taxon>
        <taxon>Pseudomonadati</taxon>
        <taxon>Spirochaetota</taxon>
        <taxon>Spirochaetia</taxon>
        <taxon>Spirochaetales</taxon>
        <taxon>Treponemataceae</taxon>
        <taxon>Treponema</taxon>
    </lineage>
</organism>
<dbReference type="GO" id="GO:0016747">
    <property type="term" value="F:acyltransferase activity, transferring groups other than amino-acyl groups"/>
    <property type="evidence" value="ECO:0007669"/>
    <property type="project" value="InterPro"/>
</dbReference>
<dbReference type="InterPro" id="IPR016181">
    <property type="entry name" value="Acyl_CoA_acyltransferase"/>
</dbReference>
<evidence type="ECO:0000313" key="4">
    <source>
        <dbReference type="EMBL" id="SFI38226.1"/>
    </source>
</evidence>
<dbReference type="Gene3D" id="3.40.630.30">
    <property type="match status" value="1"/>
</dbReference>